<evidence type="ECO:0000256" key="14">
    <source>
        <dbReference type="PIRSR" id="PIRSR621190-2"/>
    </source>
</evidence>
<dbReference type="GO" id="GO:0030198">
    <property type="term" value="P:extracellular matrix organization"/>
    <property type="evidence" value="ECO:0007669"/>
    <property type="project" value="TreeGrafter"/>
</dbReference>
<dbReference type="InterPro" id="IPR036375">
    <property type="entry name" value="Hemopexin-like_dom_sf"/>
</dbReference>
<dbReference type="Pfam" id="PF00045">
    <property type="entry name" value="Hemopexin"/>
    <property type="match status" value="2"/>
</dbReference>
<evidence type="ECO:0000256" key="3">
    <source>
        <dbReference type="ARBA" id="ARBA00022723"/>
    </source>
</evidence>
<protein>
    <submittedName>
        <fullName evidence="19">Matrix metallopeptidase 15a</fullName>
    </submittedName>
</protein>
<feature type="binding site" evidence="14">
    <location>
        <position position="240"/>
    </location>
    <ligand>
        <name>Zn(2+)</name>
        <dbReference type="ChEBI" id="CHEBI:29105"/>
        <label>1</label>
    </ligand>
</feature>
<dbReference type="InterPro" id="IPR018486">
    <property type="entry name" value="Hemopexin_CS"/>
</dbReference>
<feature type="compositionally biased region" description="Pro residues" evidence="16">
    <location>
        <begin position="319"/>
        <end position="331"/>
    </location>
</feature>
<reference evidence="19" key="2">
    <citation type="submission" date="2025-09" db="UniProtKB">
        <authorList>
            <consortium name="Ensembl"/>
        </authorList>
    </citation>
    <scope>IDENTIFICATION</scope>
</reference>
<feature type="chain" id="PRO_5018531076" evidence="17">
    <location>
        <begin position="20"/>
        <end position="492"/>
    </location>
</feature>
<dbReference type="InterPro" id="IPR006026">
    <property type="entry name" value="Peptidase_Metallo"/>
</dbReference>
<evidence type="ECO:0000256" key="12">
    <source>
        <dbReference type="PIRSR" id="PIRSR001191-1"/>
    </source>
</evidence>
<dbReference type="Bgee" id="ENSNBRG00000018204">
    <property type="expression patterns" value="Expressed in camera-type eye and 4 other cell types or tissues"/>
</dbReference>
<dbReference type="GO" id="GO:0006508">
    <property type="term" value="P:proteolysis"/>
    <property type="evidence" value="ECO:0007669"/>
    <property type="project" value="UniProtKB-KW"/>
</dbReference>
<accession>A0A3Q4HNW0</accession>
<dbReference type="InterPro" id="IPR036365">
    <property type="entry name" value="PGBD-like_sf"/>
</dbReference>
<dbReference type="InterPro" id="IPR033739">
    <property type="entry name" value="M10A_MMP"/>
</dbReference>
<evidence type="ECO:0000256" key="8">
    <source>
        <dbReference type="ARBA" id="ARBA00022837"/>
    </source>
</evidence>
<evidence type="ECO:0000256" key="15">
    <source>
        <dbReference type="PROSITE-ProRule" id="PRU01011"/>
    </source>
</evidence>
<dbReference type="PIRSF" id="PIRSF001191">
    <property type="entry name" value="Peptidase_M10A_matrix"/>
    <property type="match status" value="1"/>
</dbReference>
<dbReference type="PANTHER" id="PTHR10201">
    <property type="entry name" value="MATRIX METALLOPROTEINASE"/>
    <property type="match status" value="1"/>
</dbReference>
<dbReference type="AlphaFoldDB" id="A0A3Q4HNW0"/>
<evidence type="ECO:0000259" key="18">
    <source>
        <dbReference type="SMART" id="SM00235"/>
    </source>
</evidence>
<feature type="domain" description="Peptidase metallopeptidase" evidence="18">
    <location>
        <begin position="138"/>
        <end position="311"/>
    </location>
</feature>
<feature type="active site" evidence="12">
    <location>
        <position position="266"/>
    </location>
</feature>
<dbReference type="GO" id="GO:0008270">
    <property type="term" value="F:zinc ion binding"/>
    <property type="evidence" value="ECO:0007669"/>
    <property type="project" value="InterPro"/>
</dbReference>
<keyword evidence="8 14" id="KW-0106">Calcium</keyword>
<dbReference type="InterPro" id="IPR024079">
    <property type="entry name" value="MetalloPept_cat_dom_sf"/>
</dbReference>
<keyword evidence="20" id="KW-1185">Reference proteome</keyword>
<dbReference type="GO" id="GO:0031012">
    <property type="term" value="C:extracellular matrix"/>
    <property type="evidence" value="ECO:0007669"/>
    <property type="project" value="InterPro"/>
</dbReference>
<dbReference type="CDD" id="cd04278">
    <property type="entry name" value="ZnMc_MMP"/>
    <property type="match status" value="1"/>
</dbReference>
<keyword evidence="2" id="KW-0645">Protease</keyword>
<keyword evidence="4 17" id="KW-0732">Signal</keyword>
<keyword evidence="11" id="KW-1015">Disulfide bond</keyword>
<feature type="repeat" description="Hemopexin" evidence="15">
    <location>
        <begin position="333"/>
        <end position="381"/>
    </location>
</feature>
<feature type="repeat" description="Hemopexin" evidence="15">
    <location>
        <begin position="407"/>
        <end position="461"/>
    </location>
</feature>
<dbReference type="Pfam" id="PF00413">
    <property type="entry name" value="Peptidase_M10"/>
    <property type="match status" value="1"/>
</dbReference>
<feature type="binding site" evidence="14">
    <location>
        <position position="242"/>
    </location>
    <ligand>
        <name>Ca(2+)</name>
        <dbReference type="ChEBI" id="CHEBI:29108"/>
        <label>3</label>
    </ligand>
</feature>
<evidence type="ECO:0000313" key="19">
    <source>
        <dbReference type="Ensembl" id="ENSNBRP00000023871.1"/>
    </source>
</evidence>
<evidence type="ECO:0000256" key="16">
    <source>
        <dbReference type="SAM" id="MobiDB-lite"/>
    </source>
</evidence>
<keyword evidence="5" id="KW-0677">Repeat</keyword>
<feature type="signal peptide" evidence="17">
    <location>
        <begin position="1"/>
        <end position="19"/>
    </location>
</feature>
<dbReference type="PRINTS" id="PR00138">
    <property type="entry name" value="MATRIXIN"/>
</dbReference>
<dbReference type="InterPro" id="IPR000585">
    <property type="entry name" value="Hemopexin-like_dom"/>
</dbReference>
<feature type="binding site" description="in inhibited form" evidence="14">
    <location>
        <position position="135"/>
    </location>
    <ligand>
        <name>Zn(2+)</name>
        <dbReference type="ChEBI" id="CHEBI:29105"/>
        <label>2</label>
        <note>catalytic</note>
    </ligand>
</feature>
<dbReference type="SMART" id="SM00235">
    <property type="entry name" value="ZnMc"/>
    <property type="match status" value="1"/>
</dbReference>
<keyword evidence="10" id="KW-0865">Zymogen</keyword>
<organism evidence="19 20">
    <name type="scientific">Neolamprologus brichardi</name>
    <name type="common">Fairy cichlid</name>
    <name type="synonym">Lamprologus brichardi</name>
    <dbReference type="NCBI Taxonomy" id="32507"/>
    <lineage>
        <taxon>Eukaryota</taxon>
        <taxon>Metazoa</taxon>
        <taxon>Chordata</taxon>
        <taxon>Craniata</taxon>
        <taxon>Vertebrata</taxon>
        <taxon>Euteleostomi</taxon>
        <taxon>Actinopterygii</taxon>
        <taxon>Neopterygii</taxon>
        <taxon>Teleostei</taxon>
        <taxon>Neoteleostei</taxon>
        <taxon>Acanthomorphata</taxon>
        <taxon>Ovalentaria</taxon>
        <taxon>Cichlomorphae</taxon>
        <taxon>Cichliformes</taxon>
        <taxon>Cichlidae</taxon>
        <taxon>African cichlids</taxon>
        <taxon>Pseudocrenilabrinae</taxon>
        <taxon>Lamprologini</taxon>
        <taxon>Neolamprologus</taxon>
    </lineage>
</organism>
<reference evidence="19" key="1">
    <citation type="submission" date="2025-08" db="UniProtKB">
        <authorList>
            <consortium name="Ensembl"/>
        </authorList>
    </citation>
    <scope>IDENTIFICATION</scope>
</reference>
<dbReference type="GO" id="GO:0030574">
    <property type="term" value="P:collagen catabolic process"/>
    <property type="evidence" value="ECO:0007669"/>
    <property type="project" value="TreeGrafter"/>
</dbReference>
<evidence type="ECO:0000256" key="11">
    <source>
        <dbReference type="ARBA" id="ARBA00023157"/>
    </source>
</evidence>
<evidence type="ECO:0000313" key="20">
    <source>
        <dbReference type="Proteomes" id="UP000261580"/>
    </source>
</evidence>
<dbReference type="SUPFAM" id="SSF50923">
    <property type="entry name" value="Hemopexin-like domain"/>
    <property type="match status" value="1"/>
</dbReference>
<dbReference type="Proteomes" id="UP000261580">
    <property type="component" value="Unassembled WGS sequence"/>
</dbReference>
<feature type="binding site" evidence="14">
    <location>
        <position position="220"/>
    </location>
    <ligand>
        <name>Ca(2+)</name>
        <dbReference type="ChEBI" id="CHEBI:29108"/>
        <label>3</label>
    </ligand>
</feature>
<feature type="compositionally biased region" description="Basic and acidic residues" evidence="16">
    <location>
        <begin position="467"/>
        <end position="485"/>
    </location>
</feature>
<keyword evidence="9" id="KW-0482">Metalloprotease</keyword>
<dbReference type="Ensembl" id="ENSNBRT00000024487.1">
    <property type="protein sequence ID" value="ENSNBRP00000023871.1"/>
    <property type="gene ID" value="ENSNBRG00000018204.1"/>
</dbReference>
<evidence type="ECO:0000256" key="4">
    <source>
        <dbReference type="ARBA" id="ARBA00022729"/>
    </source>
</evidence>
<dbReference type="PROSITE" id="PS51642">
    <property type="entry name" value="HEMOPEXIN_2"/>
    <property type="match status" value="2"/>
</dbReference>
<dbReference type="InterPro" id="IPR018487">
    <property type="entry name" value="Hemopexin-like_repeat"/>
</dbReference>
<dbReference type="Gene3D" id="2.110.10.10">
    <property type="entry name" value="Hemopexin-like domain"/>
    <property type="match status" value="2"/>
</dbReference>
<dbReference type="GeneTree" id="ENSGT00940000156939"/>
<feature type="binding site" evidence="14">
    <location>
        <position position="388"/>
    </location>
    <ligand>
        <name>Ca(2+)</name>
        <dbReference type="ChEBI" id="CHEBI:29108"/>
        <label>5</label>
    </ligand>
</feature>
<keyword evidence="6" id="KW-0378">Hydrolase</keyword>
<comment type="similarity">
    <text evidence="1">Belongs to the peptidase M10A family.</text>
</comment>
<feature type="region of interest" description="Disordered" evidence="16">
    <location>
        <begin position="462"/>
        <end position="492"/>
    </location>
</feature>
<keyword evidence="7 13" id="KW-0862">Zinc</keyword>
<comment type="cofactor">
    <cofactor evidence="14">
        <name>Zn(2+)</name>
        <dbReference type="ChEBI" id="CHEBI:29105"/>
    </cofactor>
    <text evidence="14">Binds 2 Zn(2+) ions per subunit.</text>
</comment>
<dbReference type="SUPFAM" id="SSF47090">
    <property type="entry name" value="PGBD-like"/>
    <property type="match status" value="1"/>
</dbReference>
<dbReference type="InterPro" id="IPR002477">
    <property type="entry name" value="Peptidoglycan-bd-like"/>
</dbReference>
<feature type="binding site" evidence="13">
    <location>
        <position position="265"/>
    </location>
    <ligand>
        <name>Zn(2+)</name>
        <dbReference type="ChEBI" id="CHEBI:29105"/>
        <label>2</label>
        <note>catalytic</note>
    </ligand>
</feature>
<keyword evidence="3 13" id="KW-0479">Metal-binding</keyword>
<evidence type="ECO:0000256" key="6">
    <source>
        <dbReference type="ARBA" id="ARBA00022801"/>
    </source>
</evidence>
<feature type="binding site" evidence="14">
    <location>
        <position position="283"/>
    </location>
    <ligand>
        <name>Zn(2+)</name>
        <dbReference type="ChEBI" id="CHEBI:29105"/>
        <label>2</label>
        <note>catalytic</note>
    </ligand>
</feature>
<feature type="binding site" evidence="14">
    <location>
        <position position="214"/>
    </location>
    <ligand>
        <name>Zn(2+)</name>
        <dbReference type="ChEBI" id="CHEBI:29105"/>
        <label>1</label>
    </ligand>
</feature>
<feature type="region of interest" description="Disordered" evidence="16">
    <location>
        <begin position="311"/>
        <end position="333"/>
    </location>
</feature>
<dbReference type="Gene3D" id="3.40.390.10">
    <property type="entry name" value="Collagenase (Catalytic Domain)"/>
    <property type="match status" value="1"/>
</dbReference>
<dbReference type="SUPFAM" id="SSF55486">
    <property type="entry name" value="Metalloproteases ('zincins'), catalytic domain"/>
    <property type="match status" value="1"/>
</dbReference>
<feature type="binding site" evidence="14">
    <location>
        <position position="238"/>
    </location>
    <ligand>
        <name>Ca(2+)</name>
        <dbReference type="ChEBI" id="CHEBI:29108"/>
        <label>2</label>
    </ligand>
</feature>
<feature type="binding site" evidence="14">
    <location>
        <position position="341"/>
    </location>
    <ligand>
        <name>Ca(2+)</name>
        <dbReference type="ChEBI" id="CHEBI:29108"/>
        <label>4</label>
    </ligand>
</feature>
<evidence type="ECO:0000256" key="2">
    <source>
        <dbReference type="ARBA" id="ARBA00022670"/>
    </source>
</evidence>
<evidence type="ECO:0000256" key="7">
    <source>
        <dbReference type="ARBA" id="ARBA00022833"/>
    </source>
</evidence>
<evidence type="ECO:0000256" key="1">
    <source>
        <dbReference type="ARBA" id="ARBA00010370"/>
    </source>
</evidence>
<name>A0A3Q4HNW0_NEOBR</name>
<feature type="binding site" evidence="13">
    <location>
        <position position="269"/>
    </location>
    <ligand>
        <name>Zn(2+)</name>
        <dbReference type="ChEBI" id="CHEBI:29105"/>
        <label>2</label>
        <note>catalytic</note>
    </ligand>
</feature>
<dbReference type="CDD" id="cd00094">
    <property type="entry name" value="HX"/>
    <property type="match status" value="1"/>
</dbReference>
<feature type="binding site" evidence="14">
    <location>
        <position position="227"/>
    </location>
    <ligand>
        <name>Zn(2+)</name>
        <dbReference type="ChEBI" id="CHEBI:29105"/>
        <label>1</label>
    </ligand>
</feature>
<feature type="binding site" evidence="14">
    <location>
        <position position="219"/>
    </location>
    <ligand>
        <name>Ca(2+)</name>
        <dbReference type="ChEBI" id="CHEBI:29108"/>
        <label>3</label>
    </ligand>
</feature>
<feature type="binding site" evidence="14">
    <location>
        <position position="236"/>
    </location>
    <ligand>
        <name>Ca(2+)</name>
        <dbReference type="ChEBI" id="CHEBI:29108"/>
        <label>2</label>
    </ligand>
</feature>
<evidence type="ECO:0000256" key="5">
    <source>
        <dbReference type="ARBA" id="ARBA00022737"/>
    </source>
</evidence>
<dbReference type="Pfam" id="PF01471">
    <property type="entry name" value="PG_binding_1"/>
    <property type="match status" value="1"/>
</dbReference>
<dbReference type="InterPro" id="IPR021190">
    <property type="entry name" value="Pept_M10A"/>
</dbReference>
<feature type="binding site" evidence="14">
    <location>
        <position position="386"/>
    </location>
    <ligand>
        <name>Ca(2+)</name>
        <dbReference type="ChEBI" id="CHEBI:29108"/>
        <label>4</label>
    </ligand>
</feature>
<feature type="binding site" evidence="14">
    <location>
        <position position="245"/>
    </location>
    <ligand>
        <name>Ca(2+)</name>
        <dbReference type="ChEBI" id="CHEBI:29108"/>
        <label>3</label>
    </ligand>
</feature>
<feature type="binding site" evidence="14">
    <location>
        <position position="212"/>
    </location>
    <ligand>
        <name>Zn(2+)</name>
        <dbReference type="ChEBI" id="CHEBI:29105"/>
        <label>1</label>
    </ligand>
</feature>
<comment type="cofactor">
    <cofactor evidence="14">
        <name>Ca(2+)</name>
        <dbReference type="ChEBI" id="CHEBI:29108"/>
    </cofactor>
    <text evidence="14">Can bind about 5 Ca(2+) ions per subunit.</text>
</comment>
<dbReference type="GO" id="GO:0004222">
    <property type="term" value="F:metalloendopeptidase activity"/>
    <property type="evidence" value="ECO:0007669"/>
    <property type="project" value="InterPro"/>
</dbReference>
<evidence type="ECO:0000256" key="10">
    <source>
        <dbReference type="ARBA" id="ARBA00023145"/>
    </source>
</evidence>
<evidence type="ECO:0000256" key="13">
    <source>
        <dbReference type="PIRSR" id="PIRSR001191-2"/>
    </source>
</evidence>
<feature type="binding site" evidence="14">
    <location>
        <position position="202"/>
    </location>
    <ligand>
        <name>Ca(2+)</name>
        <dbReference type="ChEBI" id="CHEBI:29108"/>
        <label>2</label>
    </ligand>
</feature>
<feature type="binding site" evidence="14">
    <location>
        <position position="245"/>
    </location>
    <ligand>
        <name>Ca(2+)</name>
        <dbReference type="ChEBI" id="CHEBI:29108"/>
        <label>1</label>
    </ligand>
</feature>
<evidence type="ECO:0000256" key="9">
    <source>
        <dbReference type="ARBA" id="ARBA00023049"/>
    </source>
</evidence>
<sequence length="492" mass="55376">MSVFPFLSFLPILAVKTGTKEQECPGINASHLLYVSFSFLRPLRCCSSNSWAVALMYTPCIPHAQSKSDDFFYFPSTQAWLRKFGYLSQASRQMSTMQSAQIMSKAISDMQRLYGLEVTGKVDSATLAAMRRPRCGLPDRTPEDLVDRKNIMDQNTPPSLGEERTYDAIRKAFGVWRRVTPLTFEELPPGNGVNGSQTKLADILLLFASGFHGDMSLFDGEGGSLAHAYYPGPGIGGDTHFDSDEPWTLDNENPKGIDLFLVAVHELGHALGLQHSDNPGATMAPFYQWVHTQNFTLHEDDIRGIQSIYEPVTPRRDIPPPPRPPKLPDNQPPDICDGDFDTVTMLRGEMFVFKGRWFWRVRRNRVLDNYPMPISVFWNGLPSDIDAAYERHDGKFVFFKGTSQLLPQSVAHLLNDPKMSPSSRAAHTYFYKGTNYWRFDNRRSEADKGFPRSILKDFMGCVGVPDPKPDADTEAEDKPVEPSDRGEDELDS</sequence>
<dbReference type="InterPro" id="IPR001818">
    <property type="entry name" value="Pept_M10_metallopeptidase"/>
</dbReference>
<feature type="binding site" evidence="13">
    <location>
        <position position="275"/>
    </location>
    <ligand>
        <name>Zn(2+)</name>
        <dbReference type="ChEBI" id="CHEBI:29105"/>
        <label>2</label>
        <note>catalytic</note>
    </ligand>
</feature>
<dbReference type="PROSITE" id="PS00024">
    <property type="entry name" value="HEMOPEXIN"/>
    <property type="match status" value="1"/>
</dbReference>
<evidence type="ECO:0000256" key="17">
    <source>
        <dbReference type="SAM" id="SignalP"/>
    </source>
</evidence>
<dbReference type="PANTHER" id="PTHR10201:SF25">
    <property type="entry name" value="MATRIX METALLOPROTEINASE-15"/>
    <property type="match status" value="1"/>
</dbReference>
<proteinExistence type="inferred from homology"/>
<dbReference type="GO" id="GO:0005615">
    <property type="term" value="C:extracellular space"/>
    <property type="evidence" value="ECO:0007669"/>
    <property type="project" value="TreeGrafter"/>
</dbReference>
<dbReference type="SMART" id="SM00120">
    <property type="entry name" value="HX"/>
    <property type="match status" value="2"/>
</dbReference>
<dbReference type="FunFam" id="3.40.390.10:FF:000023">
    <property type="entry name" value="Matrix metalloproteinase-14 preproprotein"/>
    <property type="match status" value="1"/>
</dbReference>